<dbReference type="SUPFAM" id="SSF82549">
    <property type="entry name" value="DAK1/DegV-like"/>
    <property type="match status" value="1"/>
</dbReference>
<dbReference type="PROSITE" id="PS51481">
    <property type="entry name" value="DHAK"/>
    <property type="match status" value="1"/>
</dbReference>
<dbReference type="InterPro" id="IPR050861">
    <property type="entry name" value="Dihydroxyacetone_Kinase"/>
</dbReference>
<feature type="domain" description="DhaK" evidence="6">
    <location>
        <begin position="7"/>
        <end position="331"/>
    </location>
</feature>
<dbReference type="EMBL" id="WNDX01000034">
    <property type="protein sequence ID" value="KAF1045155.1"/>
    <property type="molecule type" value="Genomic_DNA"/>
</dbReference>
<evidence type="ECO:0000259" key="5">
    <source>
        <dbReference type="PROSITE" id="PS51480"/>
    </source>
</evidence>
<dbReference type="InterPro" id="IPR012737">
    <property type="entry name" value="DhaK_L_YcgS"/>
</dbReference>
<evidence type="ECO:0000256" key="2">
    <source>
        <dbReference type="ARBA" id="ARBA00022741"/>
    </source>
</evidence>
<dbReference type="Gene3D" id="3.40.50.10440">
    <property type="entry name" value="Dihydroxyacetone kinase, domain 1"/>
    <property type="match status" value="1"/>
</dbReference>
<feature type="domain" description="DhaL" evidence="5">
    <location>
        <begin position="368"/>
        <end position="569"/>
    </location>
</feature>
<organism evidence="7 8">
    <name type="scientific">Herbaspirillum frisingense</name>
    <dbReference type="NCBI Taxonomy" id="92645"/>
    <lineage>
        <taxon>Bacteria</taxon>
        <taxon>Pseudomonadati</taxon>
        <taxon>Pseudomonadota</taxon>
        <taxon>Betaproteobacteria</taxon>
        <taxon>Burkholderiales</taxon>
        <taxon>Oxalobacteraceae</taxon>
        <taxon>Herbaspirillum</taxon>
    </lineage>
</organism>
<dbReference type="Proteomes" id="UP000462435">
    <property type="component" value="Unassembled WGS sequence"/>
</dbReference>
<evidence type="ECO:0000256" key="3">
    <source>
        <dbReference type="ARBA" id="ARBA00022777"/>
    </source>
</evidence>
<dbReference type="NCBIfam" id="NF011049">
    <property type="entry name" value="PRK14479.1"/>
    <property type="match status" value="1"/>
</dbReference>
<dbReference type="Pfam" id="PF02734">
    <property type="entry name" value="Dak2"/>
    <property type="match status" value="1"/>
</dbReference>
<dbReference type="AlphaFoldDB" id="A0A7V8JUQ9"/>
<dbReference type="GO" id="GO:0005829">
    <property type="term" value="C:cytosol"/>
    <property type="evidence" value="ECO:0007669"/>
    <property type="project" value="TreeGrafter"/>
</dbReference>
<evidence type="ECO:0000313" key="8">
    <source>
        <dbReference type="Proteomes" id="UP000462435"/>
    </source>
</evidence>
<sequence>MKKLINDVAHVVPDMLAGLAALHPTLSLLQGKNIVLRADARAAAERGEVALISGGGAGHEPAHGGYVGAGMLSAAVAGEVFTSPSTDAVLDAIRAVAGKAGVLLIVKNYTGDRLNFGLAAEIARAEGIPVEMVVVADDVALAANGDHAGRRGLAGTVLVHKIAGAAAACSATLQQVAQVARDAAAALGTMGVALTPCIVPAAGKPGFTLGEGEIEWGLGIHGEAGVERGRLVTADDVAARLLDQIIGDLQLQADEHVLLLVNNLGGTPASELDIVAGAALAHLARRRIKVERAWAGTFLSALEMAGISLTLLRVDGQRLALLDAVTEAPAWPATNGHVADAAHVTVATNAAAPSATSATEGTRMAPDATLRHVIDAVCACLEQAESVLTDMDQKVGDGDLGISMARAAQGIREDIAEWPSEQDPAAVLRAMSATVRRVVGGTSGPLYAILLMRAAATLETQQRIDAAAWAAAFAEAVKGVMELGGAKAGDRTMIDALGPASAALQAALASGARLGAALEATAAAAAEGAQATASMTPRRGRSSYIGQRALGHADPGAHAVALWLASIRDALNA</sequence>
<comment type="caution">
    <text evidence="7">The sequence shown here is derived from an EMBL/GenBank/DDBJ whole genome shotgun (WGS) entry which is preliminary data.</text>
</comment>
<protein>
    <submittedName>
        <fullName evidence="7">PEP-dependent dihydroxyacetone kinase, dihydroxyacetone-binding subunit DhaK</fullName>
    </submittedName>
</protein>
<dbReference type="GO" id="GO:0005524">
    <property type="term" value="F:ATP binding"/>
    <property type="evidence" value="ECO:0007669"/>
    <property type="project" value="UniProtKB-KW"/>
</dbReference>
<dbReference type="NCBIfam" id="TIGR02365">
    <property type="entry name" value="dha_L_ycgS"/>
    <property type="match status" value="1"/>
</dbReference>
<reference evidence="8" key="1">
    <citation type="journal article" date="2020" name="MBio">
        <title>Horizontal gene transfer to a defensive symbiont with a reduced genome amongst a multipartite beetle microbiome.</title>
        <authorList>
            <person name="Waterworth S.C."/>
            <person name="Florez L.V."/>
            <person name="Rees E.R."/>
            <person name="Hertweck C."/>
            <person name="Kaltenpoth M."/>
            <person name="Kwan J.C."/>
        </authorList>
    </citation>
    <scope>NUCLEOTIDE SEQUENCE [LARGE SCALE GENOMIC DNA]</scope>
</reference>
<evidence type="ECO:0000313" key="7">
    <source>
        <dbReference type="EMBL" id="KAF1045155.1"/>
    </source>
</evidence>
<evidence type="ECO:0000256" key="4">
    <source>
        <dbReference type="ARBA" id="ARBA00022840"/>
    </source>
</evidence>
<dbReference type="GO" id="GO:0019563">
    <property type="term" value="P:glycerol catabolic process"/>
    <property type="evidence" value="ECO:0007669"/>
    <property type="project" value="TreeGrafter"/>
</dbReference>
<dbReference type="Gene3D" id="1.25.40.340">
    <property type="match status" value="1"/>
</dbReference>
<dbReference type="GO" id="GO:0004371">
    <property type="term" value="F:glycerone kinase activity"/>
    <property type="evidence" value="ECO:0007669"/>
    <property type="project" value="InterPro"/>
</dbReference>
<dbReference type="InterPro" id="IPR004006">
    <property type="entry name" value="DhaK_dom"/>
</dbReference>
<dbReference type="SUPFAM" id="SSF101473">
    <property type="entry name" value="DhaL-like"/>
    <property type="match status" value="1"/>
</dbReference>
<dbReference type="PANTHER" id="PTHR28629">
    <property type="entry name" value="TRIOKINASE/FMN CYCLASE"/>
    <property type="match status" value="1"/>
</dbReference>
<name>A0A7V8JUQ9_9BURK</name>
<gene>
    <name evidence="7" type="primary">dhaK</name>
    <name evidence="7" type="ORF">GAK35_01481</name>
</gene>
<dbReference type="FunFam" id="1.25.40.340:FF:000002">
    <property type="entry name" value="Dihydroxyacetone kinase, L subunit"/>
    <property type="match status" value="1"/>
</dbReference>
<dbReference type="FunFam" id="3.40.50.10440:FF:000001">
    <property type="entry name" value="Dihydroxyacetone kinase, DhaK subunit"/>
    <property type="match status" value="1"/>
</dbReference>
<evidence type="ECO:0000259" key="6">
    <source>
        <dbReference type="PROSITE" id="PS51481"/>
    </source>
</evidence>
<accession>A0A7V8JUQ9</accession>
<dbReference type="Pfam" id="PF02733">
    <property type="entry name" value="Dak1"/>
    <property type="match status" value="1"/>
</dbReference>
<dbReference type="FunFam" id="3.30.1180.20:FF:000001">
    <property type="entry name" value="Dihydroxyacetone kinase 1"/>
    <property type="match status" value="1"/>
</dbReference>
<keyword evidence="3 7" id="KW-0418">Kinase</keyword>
<dbReference type="PROSITE" id="PS51480">
    <property type="entry name" value="DHAL"/>
    <property type="match status" value="1"/>
</dbReference>
<proteinExistence type="predicted"/>
<dbReference type="SMART" id="SM01120">
    <property type="entry name" value="Dak2"/>
    <property type="match status" value="1"/>
</dbReference>
<keyword evidence="2" id="KW-0547">Nucleotide-binding</keyword>
<dbReference type="InterPro" id="IPR004007">
    <property type="entry name" value="DhaL_dom"/>
</dbReference>
<dbReference type="Gene3D" id="3.30.1180.20">
    <property type="entry name" value="Dihydroxyacetone kinase, domain 2"/>
    <property type="match status" value="1"/>
</dbReference>
<dbReference type="PANTHER" id="PTHR28629:SF4">
    <property type="entry name" value="TRIOKINASE_FMN CYCLASE"/>
    <property type="match status" value="1"/>
</dbReference>
<evidence type="ECO:0000256" key="1">
    <source>
        <dbReference type="ARBA" id="ARBA00022679"/>
    </source>
</evidence>
<dbReference type="InterPro" id="IPR036117">
    <property type="entry name" value="DhaL_dom_sf"/>
</dbReference>
<keyword evidence="1" id="KW-0808">Transferase</keyword>
<keyword evidence="4" id="KW-0067">ATP-binding</keyword>